<dbReference type="RefSeq" id="WP_206394675.1">
    <property type="nucleotide sequence ID" value="NZ_JAFDPW010000001.1"/>
</dbReference>
<dbReference type="PANTHER" id="PTHR33608:SF6">
    <property type="entry name" value="BLL2464 PROTEIN"/>
    <property type="match status" value="1"/>
</dbReference>
<name>A0ABT2HWY5_9MICO</name>
<protein>
    <submittedName>
        <fullName evidence="2">DUF58 domain-containing protein</fullName>
    </submittedName>
</protein>
<proteinExistence type="predicted"/>
<dbReference type="Pfam" id="PF01882">
    <property type="entry name" value="DUF58"/>
    <property type="match status" value="1"/>
</dbReference>
<dbReference type="InterPro" id="IPR002881">
    <property type="entry name" value="DUF58"/>
</dbReference>
<dbReference type="PANTHER" id="PTHR33608">
    <property type="entry name" value="BLL2464 PROTEIN"/>
    <property type="match status" value="1"/>
</dbReference>
<comment type="caution">
    <text evidence="2">The sequence shown here is derived from an EMBL/GenBank/DDBJ whole genome shotgun (WGS) entry which is preliminary data.</text>
</comment>
<evidence type="ECO:0000313" key="3">
    <source>
        <dbReference type="Proteomes" id="UP001525379"/>
    </source>
</evidence>
<dbReference type="EMBL" id="JALXSQ010000017">
    <property type="protein sequence ID" value="MCT2042822.1"/>
    <property type="molecule type" value="Genomic_DNA"/>
</dbReference>
<evidence type="ECO:0000259" key="1">
    <source>
        <dbReference type="Pfam" id="PF01882"/>
    </source>
</evidence>
<sequence length="296" mass="33552">MADPLLTRVKSKLHLTARRRVTHALDGQYRSLQHGRSMDFEDLREYTTGDEVKDIDWNATARLGTTLVKRYHAERRHRMLFVVDRGRNMAAQSDGGTEKRMLAVLITGILGYLAIRHGDEVALATGDAESHRLMPYRTSERELERMLHEAHDHVSLDGSQSDLPGLLQHICQRLRGHHFLVVIADETELTDEIQELIRRLTVQHELVWIEIADANPLAGGNAASLSYDVSGSWRMPSLLAQNEQLAAELRANERNRTRRLSALVTELGASFARVHSEEDVMPALIELLKRRGRTHA</sequence>
<gene>
    <name evidence="2" type="ORF">M3D15_05670</name>
</gene>
<feature type="domain" description="DUF58" evidence="1">
    <location>
        <begin position="42"/>
        <end position="214"/>
    </location>
</feature>
<evidence type="ECO:0000313" key="2">
    <source>
        <dbReference type="EMBL" id="MCT2042822.1"/>
    </source>
</evidence>
<dbReference type="Proteomes" id="UP001525379">
    <property type="component" value="Unassembled WGS sequence"/>
</dbReference>
<organism evidence="2 3">
    <name type="scientific">Pseudoclavibacter albus</name>
    <dbReference type="NCBI Taxonomy" id="272241"/>
    <lineage>
        <taxon>Bacteria</taxon>
        <taxon>Bacillati</taxon>
        <taxon>Actinomycetota</taxon>
        <taxon>Actinomycetes</taxon>
        <taxon>Micrococcales</taxon>
        <taxon>Microbacteriaceae</taxon>
        <taxon>Pseudoclavibacter</taxon>
    </lineage>
</organism>
<accession>A0ABT2HWY5</accession>
<reference evidence="2 3" key="1">
    <citation type="submission" date="2022-04" db="EMBL/GenBank/DDBJ databases">
        <title>Human microbiome associated bacterial genomes.</title>
        <authorList>
            <person name="Sandstrom S."/>
            <person name="Salamzade R."/>
            <person name="Kalan L.R."/>
        </authorList>
    </citation>
    <scope>NUCLEOTIDE SEQUENCE [LARGE SCALE GENOMIC DNA]</scope>
    <source>
        <strain evidence="3">p3-SID1799</strain>
    </source>
</reference>
<keyword evidence="3" id="KW-1185">Reference proteome</keyword>